<keyword evidence="2" id="KW-1185">Reference proteome</keyword>
<proteinExistence type="predicted"/>
<protein>
    <submittedName>
        <fullName evidence="1">Uncharacterized protein</fullName>
    </submittedName>
</protein>
<dbReference type="EMBL" id="JAUSUB010000002">
    <property type="protein sequence ID" value="MDQ0268731.1"/>
    <property type="molecule type" value="Genomic_DNA"/>
</dbReference>
<sequence>MLSYILIYLLLYEKSSFHKYFLIKHSTATDLSFLRIYILENIFYEPEDRLETKAGSLSCWKYHLTKEQIHALV</sequence>
<gene>
    <name evidence="1" type="ORF">J2S17_000600</name>
</gene>
<comment type="caution">
    <text evidence="1">The sequence shown here is derived from an EMBL/GenBank/DDBJ whole genome shotgun (WGS) entry which is preliminary data.</text>
</comment>
<evidence type="ECO:0000313" key="2">
    <source>
        <dbReference type="Proteomes" id="UP001238088"/>
    </source>
</evidence>
<name>A0ABU0ADC8_9BACI</name>
<dbReference type="Proteomes" id="UP001238088">
    <property type="component" value="Unassembled WGS sequence"/>
</dbReference>
<accession>A0ABU0ADC8</accession>
<reference evidence="1 2" key="1">
    <citation type="submission" date="2023-07" db="EMBL/GenBank/DDBJ databases">
        <title>Genomic Encyclopedia of Type Strains, Phase IV (KMG-IV): sequencing the most valuable type-strain genomes for metagenomic binning, comparative biology and taxonomic classification.</title>
        <authorList>
            <person name="Goeker M."/>
        </authorList>
    </citation>
    <scope>NUCLEOTIDE SEQUENCE [LARGE SCALE GENOMIC DNA]</scope>
    <source>
        <strain evidence="1 2">DSM 23494</strain>
    </source>
</reference>
<evidence type="ECO:0000313" key="1">
    <source>
        <dbReference type="EMBL" id="MDQ0268731.1"/>
    </source>
</evidence>
<organism evidence="1 2">
    <name type="scientific">Cytobacillus purgationiresistens</name>
    <dbReference type="NCBI Taxonomy" id="863449"/>
    <lineage>
        <taxon>Bacteria</taxon>
        <taxon>Bacillati</taxon>
        <taxon>Bacillota</taxon>
        <taxon>Bacilli</taxon>
        <taxon>Bacillales</taxon>
        <taxon>Bacillaceae</taxon>
        <taxon>Cytobacillus</taxon>
    </lineage>
</organism>